<accession>X1R461</accession>
<evidence type="ECO:0000313" key="1">
    <source>
        <dbReference type="EMBL" id="GAI75502.1"/>
    </source>
</evidence>
<dbReference type="EMBL" id="BARW01013047">
    <property type="protein sequence ID" value="GAI75502.1"/>
    <property type="molecule type" value="Genomic_DNA"/>
</dbReference>
<reference evidence="1" key="1">
    <citation type="journal article" date="2014" name="Front. Microbiol.">
        <title>High frequency of phylogenetically diverse reductive dehalogenase-homologous genes in deep subseafloor sedimentary metagenomes.</title>
        <authorList>
            <person name="Kawai M."/>
            <person name="Futagami T."/>
            <person name="Toyoda A."/>
            <person name="Takaki Y."/>
            <person name="Nishi S."/>
            <person name="Hori S."/>
            <person name="Arai W."/>
            <person name="Tsubouchi T."/>
            <person name="Morono Y."/>
            <person name="Uchiyama I."/>
            <person name="Ito T."/>
            <person name="Fujiyama A."/>
            <person name="Inagaki F."/>
            <person name="Takami H."/>
        </authorList>
    </citation>
    <scope>NUCLEOTIDE SEQUENCE</scope>
    <source>
        <strain evidence="1">Expedition CK06-06</strain>
    </source>
</reference>
<dbReference type="AlphaFoldDB" id="X1R461"/>
<organism evidence="1">
    <name type="scientific">marine sediment metagenome</name>
    <dbReference type="NCBI Taxonomy" id="412755"/>
    <lineage>
        <taxon>unclassified sequences</taxon>
        <taxon>metagenomes</taxon>
        <taxon>ecological metagenomes</taxon>
    </lineage>
</organism>
<feature type="non-terminal residue" evidence="1">
    <location>
        <position position="69"/>
    </location>
</feature>
<comment type="caution">
    <text evidence="1">The sequence shown here is derived from an EMBL/GenBank/DDBJ whole genome shotgun (WGS) entry which is preliminary data.</text>
</comment>
<name>X1R461_9ZZZZ</name>
<proteinExistence type="predicted"/>
<protein>
    <submittedName>
        <fullName evidence="1">Uncharacterized protein</fullName>
    </submittedName>
</protein>
<gene>
    <name evidence="1" type="ORF">S12H4_24176</name>
</gene>
<sequence>MEEQLASNSLFELFIKEATVELPSEKVEMWVGIFENYFITNNILVYNDLTEAIFNGTIENLEKIQENWS</sequence>